<dbReference type="STRING" id="151549.A0A4C1X0W2"/>
<protein>
    <submittedName>
        <fullName evidence="2">Paired box protein Pax-6</fullName>
    </submittedName>
</protein>
<sequence length="227" mass="25527">MSISPADPLQSEAGSDGNSEHASSGDEDSQMRLRLKRKLQRNRTSFTNDQIDSLEKEKRKTPPHQRQRPTCDLPALARAGRISGTAAEKEKGFLPASRPARAQTALPGELTAPPVLSFWLYYLANSHGVDYYPIHKFPFSNHYVQKILSPVEVLTNSQKVFRGLPHENVFPVRPVAPTRNRRRDVSRGTYVDSRRHVILPPDDVAVLSYIASNSEGYILFSSRTFDE</sequence>
<evidence type="ECO:0000313" key="2">
    <source>
        <dbReference type="EMBL" id="GBP56710.1"/>
    </source>
</evidence>
<proteinExistence type="predicted"/>
<evidence type="ECO:0000256" key="1">
    <source>
        <dbReference type="SAM" id="MobiDB-lite"/>
    </source>
</evidence>
<dbReference type="Proteomes" id="UP000299102">
    <property type="component" value="Unassembled WGS sequence"/>
</dbReference>
<dbReference type="EMBL" id="BGZK01000699">
    <property type="protein sequence ID" value="GBP56710.1"/>
    <property type="molecule type" value="Genomic_DNA"/>
</dbReference>
<name>A0A4C1X0W2_EUMVA</name>
<reference evidence="2 3" key="1">
    <citation type="journal article" date="2019" name="Commun. Biol.">
        <title>The bagworm genome reveals a unique fibroin gene that provides high tensile strength.</title>
        <authorList>
            <person name="Kono N."/>
            <person name="Nakamura H."/>
            <person name="Ohtoshi R."/>
            <person name="Tomita M."/>
            <person name="Numata K."/>
            <person name="Arakawa K."/>
        </authorList>
    </citation>
    <scope>NUCLEOTIDE SEQUENCE [LARGE SCALE GENOMIC DNA]</scope>
</reference>
<accession>A0A4C1X0W2</accession>
<feature type="compositionally biased region" description="Polar residues" evidence="1">
    <location>
        <begin position="42"/>
        <end position="51"/>
    </location>
</feature>
<comment type="caution">
    <text evidence="2">The sequence shown here is derived from an EMBL/GenBank/DDBJ whole genome shotgun (WGS) entry which is preliminary data.</text>
</comment>
<dbReference type="OrthoDB" id="3225452at2759"/>
<organism evidence="2 3">
    <name type="scientific">Eumeta variegata</name>
    <name type="common">Bagworm moth</name>
    <name type="synonym">Eumeta japonica</name>
    <dbReference type="NCBI Taxonomy" id="151549"/>
    <lineage>
        <taxon>Eukaryota</taxon>
        <taxon>Metazoa</taxon>
        <taxon>Ecdysozoa</taxon>
        <taxon>Arthropoda</taxon>
        <taxon>Hexapoda</taxon>
        <taxon>Insecta</taxon>
        <taxon>Pterygota</taxon>
        <taxon>Neoptera</taxon>
        <taxon>Endopterygota</taxon>
        <taxon>Lepidoptera</taxon>
        <taxon>Glossata</taxon>
        <taxon>Ditrysia</taxon>
        <taxon>Tineoidea</taxon>
        <taxon>Psychidae</taxon>
        <taxon>Oiketicinae</taxon>
        <taxon>Eumeta</taxon>
    </lineage>
</organism>
<feature type="compositionally biased region" description="Polar residues" evidence="1">
    <location>
        <begin position="12"/>
        <end position="22"/>
    </location>
</feature>
<evidence type="ECO:0000313" key="3">
    <source>
        <dbReference type="Proteomes" id="UP000299102"/>
    </source>
</evidence>
<dbReference type="AlphaFoldDB" id="A0A4C1X0W2"/>
<keyword evidence="3" id="KW-1185">Reference proteome</keyword>
<gene>
    <name evidence="2" type="primary">ey</name>
    <name evidence="2" type="ORF">EVAR_58159_1</name>
</gene>
<feature type="region of interest" description="Disordered" evidence="1">
    <location>
        <begin position="1"/>
        <end position="74"/>
    </location>
</feature>